<dbReference type="SMART" id="SM01120">
    <property type="entry name" value="Dak2"/>
    <property type="match status" value="1"/>
</dbReference>
<keyword evidence="5" id="KW-1185">Reference proteome</keyword>
<dbReference type="InterPro" id="IPR050270">
    <property type="entry name" value="DegV_domain_contain"/>
</dbReference>
<sequence length="559" mass="61666">MLIDQIDQEIKQLNTAEFKQMLIVATKKLKEAEEEVNDLNIYPVPDGDTGSNMYLTLSNAVEEVKKTNSNTVGDLADKLSMGALMGARGNSGVILSQLLKGLANGMEDSDVLTVDNLSAGLQQAADIAYQAVMKPVEGTILTVAREIAEKAEELSDVHDLTEFMYKIVKQARESVAKTPQLLEVLDEAGVVDAGGKGYEIFLRGLLEGMLAEEEEFEEIFAGSFALGHTKEEQESEEKFGYCTEFIVKGAEVEVDEFREKISALGDSLVVVKTQDLLKVHIHTDHPGEALEFGIEYGDLTNIKIDNMSEQHHERIRQEAERDAQEQATKEDPKDGEIDTSADELAVLAVTVGDGLQDIFDQIGAHYVLKGGQSFNPSTKDLLNGIEKIDASDIIILPNNKNVISTAKQVKDLTEKNIEIVPTKTVPQGIAAMMMFNPQGELSAVSDDMKEELEYVKTGEITYAVRDTEISDMKIEKGDILGLQDGDIEVVTGNYNQAALNLIDHMVEDLDSLITIYVGEETTAEKKEELIDKLEEKYPDFDLEVHTGGQPIYYYIISVE</sequence>
<dbReference type="Pfam" id="PF13684">
    <property type="entry name" value="FakA-like_C"/>
    <property type="match status" value="1"/>
</dbReference>
<evidence type="ECO:0000259" key="3">
    <source>
        <dbReference type="PROSITE" id="PS51480"/>
    </source>
</evidence>
<dbReference type="GO" id="GO:0006071">
    <property type="term" value="P:glycerol metabolic process"/>
    <property type="evidence" value="ECO:0007669"/>
    <property type="project" value="InterPro"/>
</dbReference>
<comment type="caution">
    <text evidence="4">The sequence shown here is derived from an EMBL/GenBank/DDBJ whole genome shotgun (WGS) entry which is preliminary data.</text>
</comment>
<protein>
    <submittedName>
        <fullName evidence="4">DAK2 domain fusion protein YloV</fullName>
    </submittedName>
</protein>
<feature type="coiled-coil region" evidence="1">
    <location>
        <begin position="516"/>
        <end position="543"/>
    </location>
</feature>
<evidence type="ECO:0000256" key="1">
    <source>
        <dbReference type="SAM" id="Coils"/>
    </source>
</evidence>
<dbReference type="GO" id="GO:0004371">
    <property type="term" value="F:glycerone kinase activity"/>
    <property type="evidence" value="ECO:0007669"/>
    <property type="project" value="InterPro"/>
</dbReference>
<dbReference type="PANTHER" id="PTHR33434">
    <property type="entry name" value="DEGV DOMAIN-CONTAINING PROTEIN DR_1986-RELATED"/>
    <property type="match status" value="1"/>
</dbReference>
<dbReference type="InterPro" id="IPR048394">
    <property type="entry name" value="FakA-like_M"/>
</dbReference>
<dbReference type="InterPro" id="IPR019986">
    <property type="entry name" value="YloV-like"/>
</dbReference>
<dbReference type="InterPro" id="IPR036117">
    <property type="entry name" value="DhaL_dom_sf"/>
</dbReference>
<dbReference type="Proteomes" id="UP000774000">
    <property type="component" value="Unassembled WGS sequence"/>
</dbReference>
<dbReference type="Pfam" id="PF02734">
    <property type="entry name" value="Dak2"/>
    <property type="match status" value="1"/>
</dbReference>
<feature type="region of interest" description="Disordered" evidence="2">
    <location>
        <begin position="310"/>
        <end position="337"/>
    </location>
</feature>
<evidence type="ECO:0000313" key="5">
    <source>
        <dbReference type="Proteomes" id="UP000774000"/>
    </source>
</evidence>
<feature type="compositionally biased region" description="Basic and acidic residues" evidence="2">
    <location>
        <begin position="310"/>
        <end position="336"/>
    </location>
</feature>
<reference evidence="4" key="1">
    <citation type="submission" date="2021-01" db="EMBL/GenBank/DDBJ databases">
        <title>Genomic Encyclopedia of Type Strains, Phase IV (KMG-IV): sequencing the most valuable type-strain genomes for metagenomic binning, comparative biology and taxonomic classification.</title>
        <authorList>
            <person name="Goeker M."/>
        </authorList>
    </citation>
    <scope>NUCLEOTIDE SEQUENCE</scope>
    <source>
        <strain evidence="4">DSM 23230</strain>
    </source>
</reference>
<dbReference type="SMART" id="SM01121">
    <property type="entry name" value="Dak1_2"/>
    <property type="match status" value="1"/>
</dbReference>
<keyword evidence="1" id="KW-0175">Coiled coil</keyword>
<dbReference type="NCBIfam" id="TIGR03599">
    <property type="entry name" value="YloV"/>
    <property type="match status" value="1"/>
</dbReference>
<dbReference type="Gene3D" id="1.25.40.340">
    <property type="match status" value="1"/>
</dbReference>
<dbReference type="Pfam" id="PF21645">
    <property type="entry name" value="FakA-like_M"/>
    <property type="match status" value="1"/>
</dbReference>
<organism evidence="4 5">
    <name type="scientific">Halanaerobacter jeridensis</name>
    <dbReference type="NCBI Taxonomy" id="706427"/>
    <lineage>
        <taxon>Bacteria</taxon>
        <taxon>Bacillati</taxon>
        <taxon>Bacillota</taxon>
        <taxon>Clostridia</taxon>
        <taxon>Halanaerobiales</taxon>
        <taxon>Halobacteroidaceae</taxon>
        <taxon>Halanaerobacter</taxon>
    </lineage>
</organism>
<dbReference type="EMBL" id="JAFBDQ010000005">
    <property type="protein sequence ID" value="MBM7556434.1"/>
    <property type="molecule type" value="Genomic_DNA"/>
</dbReference>
<feature type="domain" description="DhaL" evidence="3">
    <location>
        <begin position="16"/>
        <end position="207"/>
    </location>
</feature>
<evidence type="ECO:0000313" key="4">
    <source>
        <dbReference type="EMBL" id="MBM7556434.1"/>
    </source>
</evidence>
<evidence type="ECO:0000256" key="2">
    <source>
        <dbReference type="SAM" id="MobiDB-lite"/>
    </source>
</evidence>
<feature type="coiled-coil region" evidence="1">
    <location>
        <begin position="15"/>
        <end position="42"/>
    </location>
</feature>
<dbReference type="SUPFAM" id="SSF101473">
    <property type="entry name" value="DhaL-like"/>
    <property type="match status" value="1"/>
</dbReference>
<accession>A0A939BQK6</accession>
<dbReference type="RefSeq" id="WP_204701210.1">
    <property type="nucleotide sequence ID" value="NZ_JAFBDQ010000005.1"/>
</dbReference>
<dbReference type="InterPro" id="IPR004007">
    <property type="entry name" value="DhaL_dom"/>
</dbReference>
<dbReference type="PROSITE" id="PS51480">
    <property type="entry name" value="DHAL"/>
    <property type="match status" value="1"/>
</dbReference>
<dbReference type="PANTHER" id="PTHR33434:SF4">
    <property type="entry name" value="PHOSPHATASE PROTEIN"/>
    <property type="match status" value="1"/>
</dbReference>
<name>A0A939BQK6_9FIRM</name>
<dbReference type="InterPro" id="IPR033470">
    <property type="entry name" value="FakA-like_C"/>
</dbReference>
<dbReference type="AlphaFoldDB" id="A0A939BQK6"/>
<proteinExistence type="predicted"/>
<gene>
    <name evidence="4" type="ORF">JOC47_001277</name>
</gene>